<dbReference type="AlphaFoldDB" id="B5CYT0"/>
<organism evidence="1 2">
    <name type="scientific">Phocaeicola plebeius (strain DSM 17135 / JCM 12973 / CCUG 54634 / M2)</name>
    <name type="common">Bacteroides plebeius</name>
    <dbReference type="NCBI Taxonomy" id="484018"/>
    <lineage>
        <taxon>Bacteria</taxon>
        <taxon>Pseudomonadati</taxon>
        <taxon>Bacteroidota</taxon>
        <taxon>Bacteroidia</taxon>
        <taxon>Bacteroidales</taxon>
        <taxon>Bacteroidaceae</taxon>
        <taxon>Phocaeicola</taxon>
    </lineage>
</organism>
<dbReference type="Proteomes" id="UP000003452">
    <property type="component" value="Unassembled WGS sequence"/>
</dbReference>
<dbReference type="HOGENOM" id="CLU_3114698_0_0_10"/>
<evidence type="ECO:0000313" key="1">
    <source>
        <dbReference type="EMBL" id="EDY95610.1"/>
    </source>
</evidence>
<proteinExistence type="predicted"/>
<dbReference type="EMBL" id="ABQC02000019">
    <property type="protein sequence ID" value="EDY95610.1"/>
    <property type="molecule type" value="Genomic_DNA"/>
</dbReference>
<evidence type="ECO:0000313" key="2">
    <source>
        <dbReference type="Proteomes" id="UP000003452"/>
    </source>
</evidence>
<reference evidence="1 2" key="2">
    <citation type="submission" date="2008-08" db="EMBL/GenBank/DDBJ databases">
        <authorList>
            <person name="Fulton L."/>
            <person name="Clifton S."/>
            <person name="Fulton B."/>
            <person name="Xu J."/>
            <person name="Minx P."/>
            <person name="Pepin K.H."/>
            <person name="Johnson M."/>
            <person name="Thiruvilangam P."/>
            <person name="Bhonagiri V."/>
            <person name="Nash W.E."/>
            <person name="Mardis E.R."/>
            <person name="Wilson R.K."/>
        </authorList>
    </citation>
    <scope>NUCLEOTIDE SEQUENCE [LARGE SCALE GENOMIC DNA]</scope>
    <source>
        <strain evidence="2">DSM 17135 / JCM 12973 / M2</strain>
    </source>
</reference>
<protein>
    <submittedName>
        <fullName evidence="1">Uncharacterized protein</fullName>
    </submittedName>
</protein>
<comment type="caution">
    <text evidence="1">The sequence shown here is derived from an EMBL/GenBank/DDBJ whole genome shotgun (WGS) entry which is preliminary data.</text>
</comment>
<name>B5CYT0_PHOPM</name>
<gene>
    <name evidence="1" type="ORF">BACPLE_01886</name>
</gene>
<sequence length="50" mass="5913">MMSFQKSYKIQSEKYLSKKLFPVDKSNNYFSLFAGRILINEKKSVTDVFI</sequence>
<accession>B5CYT0</accession>
<reference evidence="1 2" key="1">
    <citation type="submission" date="2008-08" db="EMBL/GenBank/DDBJ databases">
        <title>Draft genome sequence of Bacteroides plebeius (DSM 17135).</title>
        <authorList>
            <person name="Sudarsanam P."/>
            <person name="Ley R."/>
            <person name="Guruge J."/>
            <person name="Turnbaugh P.J."/>
            <person name="Mahowald M."/>
            <person name="Liep D."/>
            <person name="Gordon J."/>
        </authorList>
    </citation>
    <scope>NUCLEOTIDE SEQUENCE [LARGE SCALE GENOMIC DNA]</scope>
    <source>
        <strain evidence="2">DSM 17135 / JCM 12973 / M2</strain>
    </source>
</reference>